<accession>A0ABP9I2W3</accession>
<feature type="region of interest" description="Disordered" evidence="5">
    <location>
        <begin position="1"/>
        <end position="26"/>
    </location>
</feature>
<dbReference type="InterPro" id="IPR036259">
    <property type="entry name" value="MFS_trans_sf"/>
</dbReference>
<feature type="transmembrane region" description="Helical" evidence="6">
    <location>
        <begin position="193"/>
        <end position="213"/>
    </location>
</feature>
<evidence type="ECO:0000256" key="3">
    <source>
        <dbReference type="ARBA" id="ARBA00022989"/>
    </source>
</evidence>
<comment type="subcellular location">
    <subcellularLocation>
        <location evidence="1">Cell membrane</location>
        <topology evidence="1">Multi-pass membrane protein</topology>
    </subcellularLocation>
</comment>
<dbReference type="PANTHER" id="PTHR23528">
    <property type="match status" value="1"/>
</dbReference>
<reference evidence="9" key="1">
    <citation type="journal article" date="2019" name="Int. J. Syst. Evol. Microbiol.">
        <title>The Global Catalogue of Microorganisms (GCM) 10K type strain sequencing project: providing services to taxonomists for standard genome sequencing and annotation.</title>
        <authorList>
            <consortium name="The Broad Institute Genomics Platform"/>
            <consortium name="The Broad Institute Genome Sequencing Center for Infectious Disease"/>
            <person name="Wu L."/>
            <person name="Ma J."/>
        </authorList>
    </citation>
    <scope>NUCLEOTIDE SEQUENCE [LARGE SCALE GENOMIC DNA]</scope>
    <source>
        <strain evidence="9">JCM 18126</strain>
    </source>
</reference>
<dbReference type="SUPFAM" id="SSF103473">
    <property type="entry name" value="MFS general substrate transporter"/>
    <property type="match status" value="1"/>
</dbReference>
<dbReference type="EMBL" id="BAABIL010000418">
    <property type="protein sequence ID" value="GAA4986439.1"/>
    <property type="molecule type" value="Genomic_DNA"/>
</dbReference>
<gene>
    <name evidence="8" type="ORF">GCM10023225_26000</name>
</gene>
<organism evidence="8 9">
    <name type="scientific">Kineococcus glutinatus</name>
    <dbReference type="NCBI Taxonomy" id="1070872"/>
    <lineage>
        <taxon>Bacteria</taxon>
        <taxon>Bacillati</taxon>
        <taxon>Actinomycetota</taxon>
        <taxon>Actinomycetes</taxon>
        <taxon>Kineosporiales</taxon>
        <taxon>Kineosporiaceae</taxon>
        <taxon>Kineococcus</taxon>
    </lineage>
</organism>
<feature type="transmembrane region" description="Helical" evidence="6">
    <location>
        <begin position="316"/>
        <end position="334"/>
    </location>
</feature>
<feature type="transmembrane region" description="Helical" evidence="6">
    <location>
        <begin position="107"/>
        <end position="126"/>
    </location>
</feature>
<dbReference type="PANTHER" id="PTHR23528:SF1">
    <property type="entry name" value="MAJOR FACILITATOR SUPERFAMILY (MFS) PROFILE DOMAIN-CONTAINING PROTEIN"/>
    <property type="match status" value="1"/>
</dbReference>
<feature type="transmembrane region" description="Helical" evidence="6">
    <location>
        <begin position="410"/>
        <end position="431"/>
    </location>
</feature>
<keyword evidence="4 6" id="KW-0472">Membrane</keyword>
<dbReference type="InterPro" id="IPR020846">
    <property type="entry name" value="MFS_dom"/>
</dbReference>
<feature type="compositionally biased region" description="Low complexity" evidence="5">
    <location>
        <begin position="7"/>
        <end position="26"/>
    </location>
</feature>
<comment type="caution">
    <text evidence="8">The sequence shown here is derived from an EMBL/GenBank/DDBJ whole genome shotgun (WGS) entry which is preliminary data.</text>
</comment>
<sequence>MATSSVPATPAAAATGPAAPTPPGARQQPPRGFLFFLGASAVGANAALLAAAVLTLSLKAEAIDPAAGTTVLSLAMGVSGVFALVAYPVVGRLSDRTTWAIGRRRPYLLLGAALIAAGGVLTALAASTASLAAAQVVTTLGATAATVATMAAIPDQLPADARGPASAVVGLGAPLGAVSGLFLAQLVSGSLTAMILLPAGAGALGVLSLALVLRETRLRPQERPPFGARELVQTFWVNPLHNPAFALAWWGRLLLFCGVAALNAYMPFYLMRELHVSGAAVAGSVFVATLVLTALCLVSAPLAGKASDGLGRRKPFVIASAVVFAVGLAIVSTVTSFPQLLLAIAVVGIGQGVYFAVDLALVTEVLPDAANPAKDLGIMNLANNLPTILVAAAAPALLAVGAGAEHPQNFTALFVAGALASLVGAALIVPIRGVR</sequence>
<dbReference type="PROSITE" id="PS00216">
    <property type="entry name" value="SUGAR_TRANSPORT_1"/>
    <property type="match status" value="1"/>
</dbReference>
<name>A0ABP9I2W3_9ACTN</name>
<evidence type="ECO:0000256" key="2">
    <source>
        <dbReference type="ARBA" id="ARBA00022692"/>
    </source>
</evidence>
<evidence type="ECO:0000256" key="4">
    <source>
        <dbReference type="ARBA" id="ARBA00023136"/>
    </source>
</evidence>
<feature type="transmembrane region" description="Helical" evidence="6">
    <location>
        <begin position="340"/>
        <end position="361"/>
    </location>
</feature>
<dbReference type="Proteomes" id="UP001501195">
    <property type="component" value="Unassembled WGS sequence"/>
</dbReference>
<evidence type="ECO:0000313" key="8">
    <source>
        <dbReference type="EMBL" id="GAA4986439.1"/>
    </source>
</evidence>
<protein>
    <submittedName>
        <fullName evidence="8">MFS transporter</fullName>
    </submittedName>
</protein>
<feature type="transmembrane region" description="Helical" evidence="6">
    <location>
        <begin position="280"/>
        <end position="304"/>
    </location>
</feature>
<keyword evidence="9" id="KW-1185">Reference proteome</keyword>
<evidence type="ECO:0000259" key="7">
    <source>
        <dbReference type="PROSITE" id="PS50850"/>
    </source>
</evidence>
<feature type="transmembrane region" description="Helical" evidence="6">
    <location>
        <begin position="165"/>
        <end position="187"/>
    </location>
</feature>
<feature type="transmembrane region" description="Helical" evidence="6">
    <location>
        <begin position="66"/>
        <end position="87"/>
    </location>
</feature>
<proteinExistence type="predicted"/>
<feature type="transmembrane region" description="Helical" evidence="6">
    <location>
        <begin position="249"/>
        <end position="268"/>
    </location>
</feature>
<feature type="transmembrane region" description="Helical" evidence="6">
    <location>
        <begin position="132"/>
        <end position="153"/>
    </location>
</feature>
<feature type="transmembrane region" description="Helical" evidence="6">
    <location>
        <begin position="381"/>
        <end position="404"/>
    </location>
</feature>
<feature type="transmembrane region" description="Helical" evidence="6">
    <location>
        <begin position="33"/>
        <end position="54"/>
    </location>
</feature>
<evidence type="ECO:0000256" key="6">
    <source>
        <dbReference type="SAM" id="Phobius"/>
    </source>
</evidence>
<evidence type="ECO:0000256" key="1">
    <source>
        <dbReference type="ARBA" id="ARBA00004651"/>
    </source>
</evidence>
<evidence type="ECO:0000313" key="9">
    <source>
        <dbReference type="Proteomes" id="UP001501195"/>
    </source>
</evidence>
<feature type="domain" description="Major facilitator superfamily (MFS) profile" evidence="7">
    <location>
        <begin position="31"/>
        <end position="435"/>
    </location>
</feature>
<dbReference type="RefSeq" id="WP_345713037.1">
    <property type="nucleotide sequence ID" value="NZ_BAABIL010000418.1"/>
</dbReference>
<dbReference type="Gene3D" id="1.20.1250.20">
    <property type="entry name" value="MFS general substrate transporter like domains"/>
    <property type="match status" value="1"/>
</dbReference>
<dbReference type="InterPro" id="IPR011701">
    <property type="entry name" value="MFS"/>
</dbReference>
<keyword evidence="3 6" id="KW-1133">Transmembrane helix</keyword>
<dbReference type="InterPro" id="IPR005829">
    <property type="entry name" value="Sugar_transporter_CS"/>
</dbReference>
<evidence type="ECO:0000256" key="5">
    <source>
        <dbReference type="SAM" id="MobiDB-lite"/>
    </source>
</evidence>
<dbReference type="PROSITE" id="PS50850">
    <property type="entry name" value="MFS"/>
    <property type="match status" value="1"/>
</dbReference>
<keyword evidence="2 6" id="KW-0812">Transmembrane</keyword>
<dbReference type="Pfam" id="PF07690">
    <property type="entry name" value="MFS_1"/>
    <property type="match status" value="1"/>
</dbReference>